<dbReference type="Gene3D" id="3.30.420.40">
    <property type="match status" value="2"/>
</dbReference>
<evidence type="ECO:0000259" key="2">
    <source>
        <dbReference type="Pfam" id="PF01047"/>
    </source>
</evidence>
<dbReference type="PANTHER" id="PTHR18964:SF149">
    <property type="entry name" value="BIFUNCTIONAL UDP-N-ACETYLGLUCOSAMINE 2-EPIMERASE_N-ACETYLMANNOSAMINE KINASE"/>
    <property type="match status" value="1"/>
</dbReference>
<dbReference type="InterPro" id="IPR043129">
    <property type="entry name" value="ATPase_NBD"/>
</dbReference>
<dbReference type="InterPro" id="IPR000600">
    <property type="entry name" value="ROK"/>
</dbReference>
<dbReference type="RefSeq" id="WP_282210716.1">
    <property type="nucleotide sequence ID" value="NZ_CP118247.1"/>
</dbReference>
<dbReference type="Pfam" id="PF00480">
    <property type="entry name" value="ROK"/>
    <property type="match status" value="1"/>
</dbReference>
<accession>A0ABY7YVI4</accession>
<evidence type="ECO:0000313" key="4">
    <source>
        <dbReference type="Proteomes" id="UP001222118"/>
    </source>
</evidence>
<evidence type="ECO:0000256" key="1">
    <source>
        <dbReference type="ARBA" id="ARBA00006479"/>
    </source>
</evidence>
<dbReference type="Pfam" id="PF01047">
    <property type="entry name" value="MarR"/>
    <property type="match status" value="1"/>
</dbReference>
<sequence length="405" mass="42787">MNRPTRVLAQPLIRRHNLATALRIIWEIQEITRTQLAEAMGLSKPAITRIVGDLVQAGYVHETEVRPSSGRGRPSLYLGLRSRQHYFIGIDYRLDRLAIQARDFDGTLLHDHHYPIMNRASADQIIERLATYVRAVADEIGFMPSGIGVSIPASVTSDRAGIKSSSFEVLHNTPFASLLQKAVGPDCPTILLGDVAACAAIANWREIAPSTQGQLVHIQIGIGAGLGHASAEHPFGPPAPPINRFGHLPLERGGRQCKCGAYGCLNAVAGFDALTRYAAPTGLAVGDSSDAINDYCAALLDLHLAGNNDATVAIATAADWLGRGAAALINLVNPTSITLGGYPLALGDAFLVPFLAAIEPFAPGSDALYTATRLEDDASVFGAVLLGMNEVLSNPLGAVARGGAQ</sequence>
<dbReference type="InterPro" id="IPR011991">
    <property type="entry name" value="ArsR-like_HTH"/>
</dbReference>
<reference evidence="3 4" key="1">
    <citation type="submission" date="2023-02" db="EMBL/GenBank/DDBJ databases">
        <title>Devosia chondri sp. nov., isolated from the phycosphere of marine algae.</title>
        <authorList>
            <person name="Kim J.M."/>
            <person name="Lee J.K."/>
            <person name="Choi B.J."/>
            <person name="Bayburt H."/>
            <person name="Jeon C.O."/>
        </authorList>
    </citation>
    <scope>NUCLEOTIDE SEQUENCE [LARGE SCALE GENOMIC DNA]</scope>
    <source>
        <strain evidence="3 4">G2-5</strain>
    </source>
</reference>
<dbReference type="CDD" id="cd00090">
    <property type="entry name" value="HTH_ARSR"/>
    <property type="match status" value="1"/>
</dbReference>
<dbReference type="EMBL" id="CP118247">
    <property type="protein sequence ID" value="WDR05197.1"/>
    <property type="molecule type" value="Genomic_DNA"/>
</dbReference>
<protein>
    <submittedName>
        <fullName evidence="3">ROK family transcriptional regulator</fullName>
    </submittedName>
</protein>
<comment type="similarity">
    <text evidence="1">Belongs to the ROK (NagC/XylR) family.</text>
</comment>
<dbReference type="SUPFAM" id="SSF53067">
    <property type="entry name" value="Actin-like ATPase domain"/>
    <property type="match status" value="1"/>
</dbReference>
<evidence type="ECO:0000313" key="3">
    <source>
        <dbReference type="EMBL" id="WDR05197.1"/>
    </source>
</evidence>
<dbReference type="InterPro" id="IPR036390">
    <property type="entry name" value="WH_DNA-bd_sf"/>
</dbReference>
<dbReference type="Proteomes" id="UP001222118">
    <property type="component" value="Chromosome"/>
</dbReference>
<dbReference type="PANTHER" id="PTHR18964">
    <property type="entry name" value="ROK (REPRESSOR, ORF, KINASE) FAMILY"/>
    <property type="match status" value="1"/>
</dbReference>
<gene>
    <name evidence="3" type="ORF">PSQ90_12970</name>
</gene>
<keyword evidence="4" id="KW-1185">Reference proteome</keyword>
<feature type="domain" description="HTH marR-type" evidence="2">
    <location>
        <begin position="21"/>
        <end position="61"/>
    </location>
</feature>
<dbReference type="InterPro" id="IPR000835">
    <property type="entry name" value="HTH_MarR-typ"/>
</dbReference>
<dbReference type="SUPFAM" id="SSF46785">
    <property type="entry name" value="Winged helix' DNA-binding domain"/>
    <property type="match status" value="1"/>
</dbReference>
<organism evidence="3 4">
    <name type="scientific">Devosia rhodophyticola</name>
    <dbReference type="NCBI Taxonomy" id="3026423"/>
    <lineage>
        <taxon>Bacteria</taxon>
        <taxon>Pseudomonadati</taxon>
        <taxon>Pseudomonadota</taxon>
        <taxon>Alphaproteobacteria</taxon>
        <taxon>Hyphomicrobiales</taxon>
        <taxon>Devosiaceae</taxon>
        <taxon>Devosia</taxon>
    </lineage>
</organism>
<proteinExistence type="inferred from homology"/>
<dbReference type="Gene3D" id="1.10.10.10">
    <property type="entry name" value="Winged helix-like DNA-binding domain superfamily/Winged helix DNA-binding domain"/>
    <property type="match status" value="1"/>
</dbReference>
<name>A0ABY7YVI4_9HYPH</name>
<dbReference type="InterPro" id="IPR036388">
    <property type="entry name" value="WH-like_DNA-bd_sf"/>
</dbReference>